<organism evidence="2 3">
    <name type="scientific">Quillaja saponaria</name>
    <name type="common">Soap bark tree</name>
    <dbReference type="NCBI Taxonomy" id="32244"/>
    <lineage>
        <taxon>Eukaryota</taxon>
        <taxon>Viridiplantae</taxon>
        <taxon>Streptophyta</taxon>
        <taxon>Embryophyta</taxon>
        <taxon>Tracheophyta</taxon>
        <taxon>Spermatophyta</taxon>
        <taxon>Magnoliopsida</taxon>
        <taxon>eudicotyledons</taxon>
        <taxon>Gunneridae</taxon>
        <taxon>Pentapetalae</taxon>
        <taxon>rosids</taxon>
        <taxon>fabids</taxon>
        <taxon>Fabales</taxon>
        <taxon>Quillajaceae</taxon>
        <taxon>Quillaja</taxon>
    </lineage>
</organism>
<dbReference type="Pfam" id="PF03004">
    <property type="entry name" value="Transposase_24"/>
    <property type="match status" value="1"/>
</dbReference>
<dbReference type="InterPro" id="IPR004252">
    <property type="entry name" value="Probable_transposase_24"/>
</dbReference>
<feature type="region of interest" description="Disordered" evidence="1">
    <location>
        <begin position="135"/>
        <end position="198"/>
    </location>
</feature>
<feature type="region of interest" description="Disordered" evidence="1">
    <location>
        <begin position="68"/>
        <end position="92"/>
    </location>
</feature>
<dbReference type="PANTHER" id="PTHR33157">
    <property type="entry name" value="AUTONOMOUS TRANSPOSABLE ELEMENT EN-1 MOSAIC PROTEIN-RELATED"/>
    <property type="match status" value="1"/>
</dbReference>
<dbReference type="EMBL" id="JARAOO010000012">
    <property type="protein sequence ID" value="KAJ7949300.1"/>
    <property type="molecule type" value="Genomic_DNA"/>
</dbReference>
<sequence length="464" mass="52966">MKARNNYNFRWHENPIDNVQEVDDDIFQEVELHVLTPVSVGADLDIPGALLGDGPMEEVNLNDITVPRFSDDDQLDEEEYAENDEWEDDDENDNVELDVDNEEVGFEYESNDDMEDDYIHGSGSRVLPGTHVTYNQSDSHTPQSGRIIVPPATDSSEASLGTTGTGESSRVPSINLRAPRGSAHLEPPPVDLSDRHEFDDGSTVRTISTIIRAHMPGPYPTWSKFPEGARELCFRQFLAHYRFETEKEEVESKSVFNIIAAQRLKDLLSEARTTALKKCKTNDFLKCEGWKLIWMKAENWRGLLQIWASDKWQKLSATGTQNKLSGGDDSLVRHARGSISVLQYKEKMRKEFGSEPSTLQVYYRIHKKTKTGDFVNEKSKATSETYTCLMNEKYGENPTSHPEFDEELWLKATGGVKKEEKYTNVGRLDQRKFYLETEPVLLVDQLPLQPPHGMNMRWLMRLIP</sequence>
<dbReference type="Proteomes" id="UP001163823">
    <property type="component" value="Chromosome 12"/>
</dbReference>
<evidence type="ECO:0000313" key="2">
    <source>
        <dbReference type="EMBL" id="KAJ7949300.1"/>
    </source>
</evidence>
<proteinExistence type="predicted"/>
<gene>
    <name evidence="2" type="ORF">O6P43_029652</name>
</gene>
<feature type="compositionally biased region" description="Polar residues" evidence="1">
    <location>
        <begin position="153"/>
        <end position="172"/>
    </location>
</feature>
<evidence type="ECO:0000313" key="3">
    <source>
        <dbReference type="Proteomes" id="UP001163823"/>
    </source>
</evidence>
<comment type="caution">
    <text evidence="2">The sequence shown here is derived from an EMBL/GenBank/DDBJ whole genome shotgun (WGS) entry which is preliminary data.</text>
</comment>
<evidence type="ECO:0000256" key="1">
    <source>
        <dbReference type="SAM" id="MobiDB-lite"/>
    </source>
</evidence>
<dbReference type="AlphaFoldDB" id="A0AAD7L2H0"/>
<dbReference type="GO" id="GO:0032196">
    <property type="term" value="P:transposition"/>
    <property type="evidence" value="ECO:0007669"/>
    <property type="project" value="InterPro"/>
</dbReference>
<keyword evidence="3" id="KW-1185">Reference proteome</keyword>
<reference evidence="2" key="1">
    <citation type="journal article" date="2023" name="Science">
        <title>Elucidation of the pathway for biosynthesis of saponin adjuvants from the soapbark tree.</title>
        <authorList>
            <person name="Reed J."/>
            <person name="Orme A."/>
            <person name="El-Demerdash A."/>
            <person name="Owen C."/>
            <person name="Martin L.B.B."/>
            <person name="Misra R.C."/>
            <person name="Kikuchi S."/>
            <person name="Rejzek M."/>
            <person name="Martin A.C."/>
            <person name="Harkess A."/>
            <person name="Leebens-Mack J."/>
            <person name="Louveau T."/>
            <person name="Stephenson M.J."/>
            <person name="Osbourn A."/>
        </authorList>
    </citation>
    <scope>NUCLEOTIDE SEQUENCE</scope>
    <source>
        <strain evidence="2">S10</strain>
    </source>
</reference>
<feature type="compositionally biased region" description="Polar residues" evidence="1">
    <location>
        <begin position="135"/>
        <end position="144"/>
    </location>
</feature>
<protein>
    <submittedName>
        <fullName evidence="2">Transposase, Ptta/En/Spm, plant</fullName>
    </submittedName>
</protein>
<accession>A0AAD7L2H0</accession>
<name>A0AAD7L2H0_QUISA</name>
<dbReference type="InterPro" id="IPR039266">
    <property type="entry name" value="EN-1/SPM"/>
</dbReference>
<feature type="compositionally biased region" description="Acidic residues" evidence="1">
    <location>
        <begin position="72"/>
        <end position="92"/>
    </location>
</feature>